<dbReference type="EMBL" id="FMAW01000001">
    <property type="protein sequence ID" value="SCB73104.1"/>
    <property type="molecule type" value="Genomic_DNA"/>
</dbReference>
<name>A0A4Y4G158_WEIHE</name>
<evidence type="ECO:0000313" key="2">
    <source>
        <dbReference type="EMBL" id="SCB73104.1"/>
    </source>
</evidence>
<reference evidence="1 4" key="2">
    <citation type="submission" date="2020-04" db="EMBL/GenBank/DDBJ databases">
        <title>MicrobeNet Type strains.</title>
        <authorList>
            <person name="Nicholson A.C."/>
        </authorList>
    </citation>
    <scope>NUCLEOTIDE SEQUENCE [LARGE SCALE GENOMIC DNA]</scope>
    <source>
        <strain evidence="1 4">CCUG 33494</strain>
    </source>
</reference>
<evidence type="ECO:0000313" key="3">
    <source>
        <dbReference type="Proteomes" id="UP000182448"/>
    </source>
</evidence>
<evidence type="ECO:0000313" key="4">
    <source>
        <dbReference type="Proteomes" id="UP000585749"/>
    </source>
</evidence>
<dbReference type="RefSeq" id="WP_074426645.1">
    <property type="nucleotide sequence ID" value="NZ_BJEG01000001.1"/>
</dbReference>
<accession>A0A4Y4G158</accession>
<protein>
    <submittedName>
        <fullName evidence="1">Uncharacterized protein</fullName>
    </submittedName>
</protein>
<keyword evidence="3" id="KW-1185">Reference proteome</keyword>
<dbReference type="Proteomes" id="UP000182448">
    <property type="component" value="Unassembled WGS sequence"/>
</dbReference>
<gene>
    <name evidence="2" type="ORF">GA0061075_10199</name>
    <name evidence="1" type="ORF">HF960_01710</name>
</gene>
<dbReference type="AlphaFoldDB" id="A0A4Y4G158"/>
<organism evidence="1 4">
    <name type="scientific">Weissella hellenica</name>
    <dbReference type="NCBI Taxonomy" id="46256"/>
    <lineage>
        <taxon>Bacteria</taxon>
        <taxon>Bacillati</taxon>
        <taxon>Bacillota</taxon>
        <taxon>Bacilli</taxon>
        <taxon>Lactobacillales</taxon>
        <taxon>Lactobacillaceae</taxon>
        <taxon>Weissella</taxon>
    </lineage>
</organism>
<dbReference type="GeneID" id="72423505"/>
<sequence length="79" mass="9167">MKKDMLQLDPESFALALLGGNAKNENEDNKIYIKKQLTLYLEALLVAQDFNDLEDSQIDAIRDSRKNKILEKLIDHRYS</sequence>
<comment type="caution">
    <text evidence="1">The sequence shown here is derived from an EMBL/GenBank/DDBJ whole genome shotgun (WGS) entry which is preliminary data.</text>
</comment>
<dbReference type="OrthoDB" id="2148962at2"/>
<reference evidence="2 3" key="1">
    <citation type="submission" date="2016-08" db="EMBL/GenBank/DDBJ databases">
        <authorList>
            <person name="Varghese N."/>
            <person name="Submissions Spin"/>
        </authorList>
    </citation>
    <scope>NUCLEOTIDE SEQUENCE [LARGE SCALE GENOMIC DNA]</scope>
    <source>
        <strain evidence="2 3">R-53116</strain>
    </source>
</reference>
<dbReference type="EMBL" id="JAAXPM010000001">
    <property type="protein sequence ID" value="NKY66419.1"/>
    <property type="molecule type" value="Genomic_DNA"/>
</dbReference>
<dbReference type="Proteomes" id="UP000585749">
    <property type="component" value="Unassembled WGS sequence"/>
</dbReference>
<proteinExistence type="predicted"/>
<evidence type="ECO:0000313" key="1">
    <source>
        <dbReference type="EMBL" id="NKY66419.1"/>
    </source>
</evidence>